<evidence type="ECO:0000256" key="1">
    <source>
        <dbReference type="SAM" id="Phobius"/>
    </source>
</evidence>
<evidence type="ECO:0000313" key="3">
    <source>
        <dbReference type="Proteomes" id="UP001203852"/>
    </source>
</evidence>
<protein>
    <submittedName>
        <fullName evidence="2">Uncharacterized protein</fullName>
    </submittedName>
</protein>
<feature type="transmembrane region" description="Helical" evidence="1">
    <location>
        <begin position="189"/>
        <end position="212"/>
    </location>
</feature>
<gene>
    <name evidence="2" type="ORF">EDD36DRAFT_199411</name>
</gene>
<name>A0AAN6IFT1_9EURO</name>
<proteinExistence type="predicted"/>
<keyword evidence="1" id="KW-0472">Membrane</keyword>
<reference evidence="2" key="1">
    <citation type="journal article" date="2022" name="bioRxiv">
        <title>Deciphering the potential niche of two novel black yeast fungi from a biological soil crust based on their genomes, phenotypes, and melanin regulation.</title>
        <authorList>
            <consortium name="DOE Joint Genome Institute"/>
            <person name="Carr E.C."/>
            <person name="Barton Q."/>
            <person name="Grambo S."/>
            <person name="Sullivan M."/>
            <person name="Renfro C.M."/>
            <person name="Kuo A."/>
            <person name="Pangilinan J."/>
            <person name="Lipzen A."/>
            <person name="Keymanesh K."/>
            <person name="Savage E."/>
            <person name="Barry K."/>
            <person name="Grigoriev I.V."/>
            <person name="Riekhof W.R."/>
            <person name="Harris S.S."/>
        </authorList>
    </citation>
    <scope>NUCLEOTIDE SEQUENCE</scope>
    <source>
        <strain evidence="2">JF 03-4F</strain>
    </source>
</reference>
<dbReference type="Proteomes" id="UP001203852">
    <property type="component" value="Unassembled WGS sequence"/>
</dbReference>
<accession>A0AAN6IFT1</accession>
<evidence type="ECO:0000313" key="2">
    <source>
        <dbReference type="EMBL" id="KAI1615891.1"/>
    </source>
</evidence>
<sequence length="218" mass="23645">MDSKIVVSARMPFERPISLKSAALPQPPIMPSPCTPPQRPPRPKISLPNMRPTIVLSPLAIPACIYRLPPSTQSITAIEDSFVREVLAAWSHHVEMQSLSMKPSSPTGPHLSSSQAPTKHAFACNRTVSLDDRSVVTSKTAQSGSTCMGSAWTCHVKGRSGGGCTSDMECVQRYIDTCPLSWLGRNRRLIWMLATLCFVVVSAAAIAGGIIWRLTVIH</sequence>
<organism evidence="2 3">
    <name type="scientific">Exophiala viscosa</name>
    <dbReference type="NCBI Taxonomy" id="2486360"/>
    <lineage>
        <taxon>Eukaryota</taxon>
        <taxon>Fungi</taxon>
        <taxon>Dikarya</taxon>
        <taxon>Ascomycota</taxon>
        <taxon>Pezizomycotina</taxon>
        <taxon>Eurotiomycetes</taxon>
        <taxon>Chaetothyriomycetidae</taxon>
        <taxon>Chaetothyriales</taxon>
        <taxon>Herpotrichiellaceae</taxon>
        <taxon>Exophiala</taxon>
    </lineage>
</organism>
<comment type="caution">
    <text evidence="2">The sequence shown here is derived from an EMBL/GenBank/DDBJ whole genome shotgun (WGS) entry which is preliminary data.</text>
</comment>
<keyword evidence="1" id="KW-1133">Transmembrane helix</keyword>
<dbReference type="EMBL" id="MU404352">
    <property type="protein sequence ID" value="KAI1615891.1"/>
    <property type="molecule type" value="Genomic_DNA"/>
</dbReference>
<keyword evidence="3" id="KW-1185">Reference proteome</keyword>
<dbReference type="AlphaFoldDB" id="A0AAN6IFT1"/>
<keyword evidence="1" id="KW-0812">Transmembrane</keyword>